<organism evidence="7 8">
    <name type="scientific">Actinopolyspora alba</name>
    <dbReference type="NCBI Taxonomy" id="673379"/>
    <lineage>
        <taxon>Bacteria</taxon>
        <taxon>Bacillati</taxon>
        <taxon>Actinomycetota</taxon>
        <taxon>Actinomycetes</taxon>
        <taxon>Actinopolysporales</taxon>
        <taxon>Actinopolysporaceae</taxon>
        <taxon>Actinopolyspora</taxon>
        <taxon>Actinopolyspora alba group</taxon>
    </lineage>
</organism>
<evidence type="ECO:0000256" key="5">
    <source>
        <dbReference type="PROSITE-ProRule" id="PRU00560"/>
    </source>
</evidence>
<evidence type="ECO:0000256" key="1">
    <source>
        <dbReference type="ARBA" id="ARBA00022741"/>
    </source>
</evidence>
<dbReference type="GO" id="GO:0043138">
    <property type="term" value="F:3'-5' DNA helicase activity"/>
    <property type="evidence" value="ECO:0007669"/>
    <property type="project" value="TreeGrafter"/>
</dbReference>
<dbReference type="Gene3D" id="3.40.50.300">
    <property type="entry name" value="P-loop containing nucleotide triphosphate hydrolases"/>
    <property type="match status" value="2"/>
</dbReference>
<dbReference type="InterPro" id="IPR000212">
    <property type="entry name" value="DNA_helicase_UvrD/REP"/>
</dbReference>
<evidence type="ECO:0000256" key="3">
    <source>
        <dbReference type="ARBA" id="ARBA00022806"/>
    </source>
</evidence>
<dbReference type="InterPro" id="IPR027417">
    <property type="entry name" value="P-loop_NTPase"/>
</dbReference>
<sequence>MCVVTMSLLPIPFGSVREVAEDASRGSRRELSATGRHVTFVPRVRALRVRAATWGGRGTSVSLPGSDSLFGRWAVRVPAGTVIEPLLYPDVRVDSIRRPDPEVALTDPRTREEERERRHLAETTRLLNTELERLVDSIDRSAEFIQAQKEHLWEHWRDMDSSEKARFRVDVDLSVAQGEHSVKRRERVERLLESPYFGRVDFRAESDAEPSAHYIGVHNFSDPETQEILIHDWRAPVSTLFYDFESGEAFFEAPVGTIHGEITSKRQYKIRGGQLEYMFESSLNIGDDVLQRELGESADDRMKNIVATIQREQNAVIRNETARVLILQGVAGSGKTSIALHRVAFLLYRFKDTLSSDNIMILSPNRVFGDYIADVLPELGEEQVSEIDFDRIAGKFLAKVTGYETFSEQVIELLENGDEAAAERMRYKARPEFVAELDEWIAARADEDFTPAEIERKSRRLSSDWVADAFEEARGLPIFTRLDRVASRAVNQLKRQVLDRGGGKWSSSDASSVRRQVHAMFPYKDALALYKAFYDDPARRGMFQPLARKRIEYADVFPLIYTMIRTARQEGYGHIRHLVVDEMQDYTPVQYAVLRELFSCDMTILGDSNQSVNPFSSSSLATIHSVFPEADCLELCKSYRSTIEITEFAQRVSRNDKLVPIERHGPQPRVVACSDERAQRERILGVVERHGASEHRSLGIICKTVTQAEALHGFLSEAGVELTLLDYESTEFTGGIVVTSAHVSKGLEFDAVIVPEVDDANYADEMDRCMLYIACTRAMHELHLTHAGRLSRFLEFARHSEVLSGAGAAEVREHPAEVRMG</sequence>
<dbReference type="Pfam" id="PF13538">
    <property type="entry name" value="UvrD_C_2"/>
    <property type="match status" value="1"/>
</dbReference>
<dbReference type="InterPro" id="IPR027785">
    <property type="entry name" value="UvrD-like_helicase_C"/>
</dbReference>
<gene>
    <name evidence="7" type="ORF">SAMN04487819_10475</name>
</gene>
<dbReference type="PANTHER" id="PTHR11070:SF17">
    <property type="entry name" value="DNA HELICASE IV"/>
    <property type="match status" value="1"/>
</dbReference>
<keyword evidence="1 5" id="KW-0547">Nucleotide-binding</keyword>
<feature type="binding site" evidence="5">
    <location>
        <begin position="329"/>
        <end position="336"/>
    </location>
    <ligand>
        <name>ATP</name>
        <dbReference type="ChEBI" id="CHEBI:30616"/>
    </ligand>
</feature>
<keyword evidence="8" id="KW-1185">Reference proteome</keyword>
<keyword evidence="4 5" id="KW-0067">ATP-binding</keyword>
<dbReference type="GO" id="GO:0016787">
    <property type="term" value="F:hydrolase activity"/>
    <property type="evidence" value="ECO:0007669"/>
    <property type="project" value="UniProtKB-UniRule"/>
</dbReference>
<evidence type="ECO:0000313" key="8">
    <source>
        <dbReference type="Proteomes" id="UP000198716"/>
    </source>
</evidence>
<keyword evidence="2 5" id="KW-0378">Hydrolase</keyword>
<dbReference type="GO" id="GO:0005829">
    <property type="term" value="C:cytosol"/>
    <property type="evidence" value="ECO:0007669"/>
    <property type="project" value="TreeGrafter"/>
</dbReference>
<protein>
    <submittedName>
        <fullName evidence="7">DNA helicase-2 / ATP-dependent DNA helicase PcrA</fullName>
    </submittedName>
</protein>
<evidence type="ECO:0000256" key="4">
    <source>
        <dbReference type="ARBA" id="ARBA00022840"/>
    </source>
</evidence>
<name>A0A1I1VPW1_9ACTN</name>
<dbReference type="GO" id="GO:0000725">
    <property type="term" value="P:recombinational repair"/>
    <property type="evidence" value="ECO:0007669"/>
    <property type="project" value="TreeGrafter"/>
</dbReference>
<evidence type="ECO:0000256" key="2">
    <source>
        <dbReference type="ARBA" id="ARBA00022801"/>
    </source>
</evidence>
<feature type="domain" description="UvrD-like helicase ATP-binding" evidence="6">
    <location>
        <begin position="308"/>
        <end position="642"/>
    </location>
</feature>
<evidence type="ECO:0000313" key="7">
    <source>
        <dbReference type="EMBL" id="SFD84991.1"/>
    </source>
</evidence>
<dbReference type="EMBL" id="FOMZ01000004">
    <property type="protein sequence ID" value="SFD84991.1"/>
    <property type="molecule type" value="Genomic_DNA"/>
</dbReference>
<accession>A0A1I1VPW1</accession>
<dbReference type="GO" id="GO:0005524">
    <property type="term" value="F:ATP binding"/>
    <property type="evidence" value="ECO:0007669"/>
    <property type="project" value="UniProtKB-UniRule"/>
</dbReference>
<dbReference type="AlphaFoldDB" id="A0A1I1VPW1"/>
<dbReference type="PANTHER" id="PTHR11070">
    <property type="entry name" value="UVRD / RECB / PCRA DNA HELICASE FAMILY MEMBER"/>
    <property type="match status" value="1"/>
</dbReference>
<evidence type="ECO:0000259" key="6">
    <source>
        <dbReference type="PROSITE" id="PS51198"/>
    </source>
</evidence>
<dbReference type="PROSITE" id="PS51198">
    <property type="entry name" value="UVRD_HELICASE_ATP_BIND"/>
    <property type="match status" value="1"/>
</dbReference>
<dbReference type="Proteomes" id="UP000198716">
    <property type="component" value="Unassembled WGS sequence"/>
</dbReference>
<dbReference type="Pfam" id="PF00580">
    <property type="entry name" value="UvrD-helicase"/>
    <property type="match status" value="1"/>
</dbReference>
<keyword evidence="3 5" id="KW-0347">Helicase</keyword>
<dbReference type="SUPFAM" id="SSF52540">
    <property type="entry name" value="P-loop containing nucleoside triphosphate hydrolases"/>
    <property type="match status" value="1"/>
</dbReference>
<proteinExistence type="predicted"/>
<reference evidence="8" key="1">
    <citation type="submission" date="2016-10" db="EMBL/GenBank/DDBJ databases">
        <authorList>
            <person name="Varghese N."/>
            <person name="Submissions S."/>
        </authorList>
    </citation>
    <scope>NUCLEOTIDE SEQUENCE [LARGE SCALE GENOMIC DNA]</scope>
    <source>
        <strain evidence="8">DSM 45004</strain>
    </source>
</reference>
<dbReference type="GO" id="GO:0003677">
    <property type="term" value="F:DNA binding"/>
    <property type="evidence" value="ECO:0007669"/>
    <property type="project" value="InterPro"/>
</dbReference>
<dbReference type="InterPro" id="IPR014016">
    <property type="entry name" value="UvrD-like_ATP-bd"/>
</dbReference>